<proteinExistence type="inferred from homology"/>
<keyword evidence="5" id="KW-0934">Plastid</keyword>
<evidence type="ECO:0000313" key="7">
    <source>
        <dbReference type="Proteomes" id="UP000289340"/>
    </source>
</evidence>
<dbReference type="PANTHER" id="PTHR34890">
    <property type="entry name" value="ORF16-LACZ FUSION PROTEIN-RELATED"/>
    <property type="match status" value="1"/>
</dbReference>
<evidence type="ECO:0000256" key="2">
    <source>
        <dbReference type="ARBA" id="ARBA00007638"/>
    </source>
</evidence>
<accession>A0A445HNT1</accession>
<evidence type="ECO:0000313" key="6">
    <source>
        <dbReference type="EMBL" id="RZB75353.1"/>
    </source>
</evidence>
<keyword evidence="7" id="KW-1185">Reference proteome</keyword>
<dbReference type="GO" id="GO:0009507">
    <property type="term" value="C:chloroplast"/>
    <property type="evidence" value="ECO:0007669"/>
    <property type="project" value="UniProtKB-SubCell"/>
</dbReference>
<comment type="subcellular location">
    <subcellularLocation>
        <location evidence="1">Plastid</location>
        <location evidence="1">Chloroplast</location>
    </subcellularLocation>
</comment>
<name>A0A445HNT1_GLYSO</name>
<evidence type="ECO:0000256" key="4">
    <source>
        <dbReference type="ARBA" id="ARBA00022528"/>
    </source>
</evidence>
<evidence type="ECO:0000256" key="3">
    <source>
        <dbReference type="ARBA" id="ARBA00021456"/>
    </source>
</evidence>
<evidence type="ECO:0000256" key="5">
    <source>
        <dbReference type="ARBA" id="ARBA00022640"/>
    </source>
</evidence>
<keyword evidence="4" id="KW-0150">Chloroplast</keyword>
<dbReference type="Pfam" id="PF10839">
    <property type="entry name" value="DUF2647"/>
    <property type="match status" value="1"/>
</dbReference>
<dbReference type="InterPro" id="IPR022546">
    <property type="entry name" value="Uncharacterised_Ycf68"/>
</dbReference>
<dbReference type="Proteomes" id="UP000289340">
    <property type="component" value="Chromosome 12"/>
</dbReference>
<evidence type="ECO:0000256" key="1">
    <source>
        <dbReference type="ARBA" id="ARBA00004229"/>
    </source>
</evidence>
<gene>
    <name evidence="6" type="ORF">D0Y65_034000</name>
</gene>
<comment type="similarity">
    <text evidence="2">Belongs to the ycf68 family.</text>
</comment>
<organism evidence="6 7">
    <name type="scientific">Glycine soja</name>
    <name type="common">Wild soybean</name>
    <dbReference type="NCBI Taxonomy" id="3848"/>
    <lineage>
        <taxon>Eukaryota</taxon>
        <taxon>Viridiplantae</taxon>
        <taxon>Streptophyta</taxon>
        <taxon>Embryophyta</taxon>
        <taxon>Tracheophyta</taxon>
        <taxon>Spermatophyta</taxon>
        <taxon>Magnoliopsida</taxon>
        <taxon>eudicotyledons</taxon>
        <taxon>Gunneridae</taxon>
        <taxon>Pentapetalae</taxon>
        <taxon>rosids</taxon>
        <taxon>fabids</taxon>
        <taxon>Fabales</taxon>
        <taxon>Fabaceae</taxon>
        <taxon>Papilionoideae</taxon>
        <taxon>50 kb inversion clade</taxon>
        <taxon>NPAAA clade</taxon>
        <taxon>indigoferoid/millettioid clade</taxon>
        <taxon>Phaseoleae</taxon>
        <taxon>Glycine</taxon>
        <taxon>Glycine subgen. Soja</taxon>
    </lineage>
</organism>
<dbReference type="AlphaFoldDB" id="A0A445HNT1"/>
<comment type="caution">
    <text evidence="6">The sequence shown here is derived from an EMBL/GenBank/DDBJ whole genome shotgun (WGS) entry which is preliminary data.</text>
</comment>
<dbReference type="EMBL" id="QZWG01000012">
    <property type="protein sequence ID" value="RZB75353.1"/>
    <property type="molecule type" value="Genomic_DNA"/>
</dbReference>
<reference evidence="6 7" key="1">
    <citation type="submission" date="2018-09" db="EMBL/GenBank/DDBJ databases">
        <title>A high-quality reference genome of wild soybean provides a powerful tool to mine soybean genomes.</title>
        <authorList>
            <person name="Xie M."/>
            <person name="Chung C.Y.L."/>
            <person name="Li M.-W."/>
            <person name="Wong F.-L."/>
            <person name="Chan T.-F."/>
            <person name="Lam H.-M."/>
        </authorList>
    </citation>
    <scope>NUCLEOTIDE SEQUENCE [LARGE SCALE GENOMIC DNA]</scope>
    <source>
        <strain evidence="7">cv. W05</strain>
        <tissue evidence="6">Hypocotyl of etiolated seedlings</tissue>
    </source>
</reference>
<protein>
    <recommendedName>
        <fullName evidence="3">Uncharacterized protein ycf68</fullName>
    </recommendedName>
</protein>
<sequence>MSPHGGDMDGGEKRKERDEVSLAFGIAGPDGRPARRAISSVVERAPDNCVVVPGLRINGAIQVRSNVDPTFSSLVGSRRSGGDHHSSSLLENSYIPYQYMDSYLSSTGLKKDLRVSRVVPGGSLNAFLFLLIGVISQRLAMAGQLVRSSMDRTWTVVGVGGSPRVSSFGILGNRIKLALANNLMHYLPSTL</sequence>